<name>A0A644XVC7_9ZZZZ</name>
<comment type="similarity">
    <text evidence="2">Belongs to the DegT/DnrJ/EryC1 family.</text>
</comment>
<evidence type="ECO:0000256" key="1">
    <source>
        <dbReference type="ARBA" id="ARBA00022898"/>
    </source>
</evidence>
<dbReference type="Gene3D" id="3.90.1150.10">
    <property type="entry name" value="Aspartate Aminotransferase, domain 1"/>
    <property type="match status" value="1"/>
</dbReference>
<reference evidence="3" key="1">
    <citation type="submission" date="2019-08" db="EMBL/GenBank/DDBJ databases">
        <authorList>
            <person name="Kucharzyk K."/>
            <person name="Murdoch R.W."/>
            <person name="Higgins S."/>
            <person name="Loffler F."/>
        </authorList>
    </citation>
    <scope>NUCLEOTIDE SEQUENCE</scope>
</reference>
<dbReference type="PANTHER" id="PTHR30244:SF36">
    <property type="entry name" value="3-OXO-GLUCOSE-6-PHOSPHATE:GLUTAMATE AMINOTRANSFERASE"/>
    <property type="match status" value="1"/>
</dbReference>
<proteinExistence type="inferred from homology"/>
<gene>
    <name evidence="3" type="primary">fdtB_3</name>
    <name evidence="3" type="ORF">SDC9_66107</name>
</gene>
<dbReference type="InterPro" id="IPR015424">
    <property type="entry name" value="PyrdxlP-dep_Trfase"/>
</dbReference>
<evidence type="ECO:0000313" key="3">
    <source>
        <dbReference type="EMBL" id="MPM19681.1"/>
    </source>
</evidence>
<dbReference type="CDD" id="cd00616">
    <property type="entry name" value="AHBA_syn"/>
    <property type="match status" value="1"/>
</dbReference>
<organism evidence="3">
    <name type="scientific">bioreactor metagenome</name>
    <dbReference type="NCBI Taxonomy" id="1076179"/>
    <lineage>
        <taxon>unclassified sequences</taxon>
        <taxon>metagenomes</taxon>
        <taxon>ecological metagenomes</taxon>
    </lineage>
</organism>
<dbReference type="EC" id="2.6.1.90" evidence="3"/>
<protein>
    <submittedName>
        <fullName evidence="3">dTDP-3-amino-3,6-dideoxy-alpha-D-galactopyranose transaminase</fullName>
        <ecNumber evidence="3">2.6.1.90</ecNumber>
    </submittedName>
</protein>
<keyword evidence="3" id="KW-0808">Transferase</keyword>
<dbReference type="GO" id="GO:0008483">
    <property type="term" value="F:transaminase activity"/>
    <property type="evidence" value="ECO:0007669"/>
    <property type="project" value="UniProtKB-KW"/>
</dbReference>
<dbReference type="Pfam" id="PF01041">
    <property type="entry name" value="DegT_DnrJ_EryC1"/>
    <property type="match status" value="1"/>
</dbReference>
<keyword evidence="3" id="KW-0032">Aminotransferase</keyword>
<dbReference type="SUPFAM" id="SSF53383">
    <property type="entry name" value="PLP-dependent transferases"/>
    <property type="match status" value="1"/>
</dbReference>
<dbReference type="PANTHER" id="PTHR30244">
    <property type="entry name" value="TRANSAMINASE"/>
    <property type="match status" value="1"/>
</dbReference>
<dbReference type="AlphaFoldDB" id="A0A644XVC7"/>
<dbReference type="FunFam" id="3.40.640.10:FF:000089">
    <property type="entry name" value="Aminotransferase, DegT/DnrJ/EryC1/StrS family"/>
    <property type="match status" value="1"/>
</dbReference>
<dbReference type="PIRSF" id="PIRSF000390">
    <property type="entry name" value="PLP_StrS"/>
    <property type="match status" value="1"/>
</dbReference>
<sequence length="380" mass="42374">MNGMNCSEESVRNIPFSTLKPLYEQHAAEYNEAALRALRSGWYIMGKEVEAFENEFASYIGASHCIGLNSGLDALVLALRALGIGKGDEVVVQANTYIATVLAITENGATPVFVEPDEFHGIDPIAVEKVITNRTKAIMVVHLYGQPCDMDALGEISRRTGVPIVEDCAQSHGSTLKGKMTGTFGRIACFSFYPTKNLGAFGDAGAAVTDDPDLADKLRILRNYGSKIKYQNEIEGINSRLDEIQAALLRVRLKHLNEILEERRSIAEYYLNGIRSPRIRLPRIRSEGLHTWHQFVVECDSRDELQEYLKKQGIQTQIHYPIPPHLSEAYKHLGLRKGDFPLTERLAESVLSLPLYNGMARVDTERVVEALNVFPTGRKN</sequence>
<accession>A0A644XVC7</accession>
<dbReference type="InterPro" id="IPR000653">
    <property type="entry name" value="DegT/StrS_aminotransferase"/>
</dbReference>
<comment type="caution">
    <text evidence="3">The sequence shown here is derived from an EMBL/GenBank/DDBJ whole genome shotgun (WGS) entry which is preliminary data.</text>
</comment>
<dbReference type="GO" id="GO:0030170">
    <property type="term" value="F:pyridoxal phosphate binding"/>
    <property type="evidence" value="ECO:0007669"/>
    <property type="project" value="TreeGrafter"/>
</dbReference>
<dbReference type="GO" id="GO:0000271">
    <property type="term" value="P:polysaccharide biosynthetic process"/>
    <property type="evidence" value="ECO:0007669"/>
    <property type="project" value="TreeGrafter"/>
</dbReference>
<keyword evidence="1" id="KW-0663">Pyridoxal phosphate</keyword>
<dbReference type="EMBL" id="VSSQ01003222">
    <property type="protein sequence ID" value="MPM19681.1"/>
    <property type="molecule type" value="Genomic_DNA"/>
</dbReference>
<dbReference type="InterPro" id="IPR015421">
    <property type="entry name" value="PyrdxlP-dep_Trfase_major"/>
</dbReference>
<dbReference type="Gene3D" id="3.40.640.10">
    <property type="entry name" value="Type I PLP-dependent aspartate aminotransferase-like (Major domain)"/>
    <property type="match status" value="1"/>
</dbReference>
<evidence type="ECO:0000256" key="2">
    <source>
        <dbReference type="ARBA" id="ARBA00037999"/>
    </source>
</evidence>
<dbReference type="InterPro" id="IPR015422">
    <property type="entry name" value="PyrdxlP-dep_Trfase_small"/>
</dbReference>